<keyword evidence="5" id="KW-1185">Reference proteome</keyword>
<feature type="chain" id="PRO_5042524016" evidence="1">
    <location>
        <begin position="20"/>
        <end position="198"/>
    </location>
</feature>
<dbReference type="EMBL" id="JACHFV010000008">
    <property type="protein sequence ID" value="MBB5295638.1"/>
    <property type="molecule type" value="Genomic_DNA"/>
</dbReference>
<dbReference type="Proteomes" id="UP000308000">
    <property type="component" value="Unassembled WGS sequence"/>
</dbReference>
<reference evidence="3 4" key="1">
    <citation type="submission" date="2019-04" db="EMBL/GenBank/DDBJ databases">
        <title>Deinococcus metalilatus MA1002 mutant No.5.</title>
        <authorList>
            <person name="Park W."/>
            <person name="Park C."/>
        </authorList>
    </citation>
    <scope>NUCLEOTIDE SEQUENCE [LARGE SCALE GENOMIC DNA]</scope>
    <source>
        <strain evidence="3 4">MA1002-m5</strain>
    </source>
</reference>
<dbReference type="AlphaFoldDB" id="A0AAJ5K6Y3"/>
<proteinExistence type="predicted"/>
<reference evidence="2 5" key="2">
    <citation type="submission" date="2020-08" db="EMBL/GenBank/DDBJ databases">
        <title>Genomic Encyclopedia of Type Strains, Phase IV (KMG-IV): sequencing the most valuable type-strain genomes for metagenomic binning, comparative biology and taxonomic classification.</title>
        <authorList>
            <person name="Goeker M."/>
        </authorList>
    </citation>
    <scope>NUCLEOTIDE SEQUENCE [LARGE SCALE GENOMIC DNA]</scope>
    <source>
        <strain evidence="2 5">DSM 105434</strain>
    </source>
</reference>
<gene>
    <name evidence="3" type="ORF">FCS05_02290</name>
    <name evidence="2" type="ORF">HNQ10_002477</name>
</gene>
<dbReference type="Proteomes" id="UP000536909">
    <property type="component" value="Unassembled WGS sequence"/>
</dbReference>
<dbReference type="RefSeq" id="WP_138223717.1">
    <property type="nucleotide sequence ID" value="NZ_BSUI01000005.1"/>
</dbReference>
<dbReference type="EMBL" id="VBRC01000001">
    <property type="protein sequence ID" value="TLK32291.1"/>
    <property type="molecule type" value="Genomic_DNA"/>
</dbReference>
<evidence type="ECO:0000313" key="3">
    <source>
        <dbReference type="EMBL" id="TLK32291.1"/>
    </source>
</evidence>
<protein>
    <submittedName>
        <fullName evidence="3">Uncharacterized protein</fullName>
    </submittedName>
</protein>
<accession>A0AAJ5K6Y3</accession>
<evidence type="ECO:0000313" key="4">
    <source>
        <dbReference type="Proteomes" id="UP000308000"/>
    </source>
</evidence>
<evidence type="ECO:0000313" key="2">
    <source>
        <dbReference type="EMBL" id="MBB5295638.1"/>
    </source>
</evidence>
<evidence type="ECO:0000313" key="5">
    <source>
        <dbReference type="Proteomes" id="UP000536909"/>
    </source>
</evidence>
<organism evidence="3 4">
    <name type="scientific">Deinococcus metallilatus</name>
    <dbReference type="NCBI Taxonomy" id="1211322"/>
    <lineage>
        <taxon>Bacteria</taxon>
        <taxon>Thermotogati</taxon>
        <taxon>Deinococcota</taxon>
        <taxon>Deinococci</taxon>
        <taxon>Deinococcales</taxon>
        <taxon>Deinococcaceae</taxon>
        <taxon>Deinococcus</taxon>
    </lineage>
</organism>
<keyword evidence="1" id="KW-0732">Signal</keyword>
<comment type="caution">
    <text evidence="3">The sequence shown here is derived from an EMBL/GenBank/DDBJ whole genome shotgun (WGS) entry which is preliminary data.</text>
</comment>
<evidence type="ECO:0000256" key="1">
    <source>
        <dbReference type="SAM" id="SignalP"/>
    </source>
</evidence>
<name>A0AAJ5K6Y3_9DEIO</name>
<sequence length="198" mass="20582">MRRFLTGLLLTALAPPALAQTGTPQATTLRLYTPFQPGGGLLIGVAVTGRASGSCFAASVATSARPDAYRCSAGNAILDPCFASLGDRAPLACSRDPWSANAVLLTVNKALPSNAKLAADPDYARSMPWALELANGQRCTLLTGATAPVAGLRINYGCPDGGVVAGGIDRTLPLWRVFYQTGNRSLSLTQVGVNVAWY</sequence>
<feature type="signal peptide" evidence="1">
    <location>
        <begin position="1"/>
        <end position="19"/>
    </location>
</feature>